<reference evidence="2" key="3">
    <citation type="submission" date="2025-09" db="UniProtKB">
        <authorList>
            <consortium name="Ensembl"/>
        </authorList>
    </citation>
    <scope>IDENTIFICATION</scope>
</reference>
<dbReference type="Proteomes" id="UP000314982">
    <property type="component" value="Unassembled WGS sequence"/>
</dbReference>
<dbReference type="GeneTree" id="ENSGT00970000198047"/>
<organism evidence="2 3">
    <name type="scientific">Hucho hucho</name>
    <name type="common">huchen</name>
    <dbReference type="NCBI Taxonomy" id="62062"/>
    <lineage>
        <taxon>Eukaryota</taxon>
        <taxon>Metazoa</taxon>
        <taxon>Chordata</taxon>
        <taxon>Craniata</taxon>
        <taxon>Vertebrata</taxon>
        <taxon>Euteleostomi</taxon>
        <taxon>Actinopterygii</taxon>
        <taxon>Neopterygii</taxon>
        <taxon>Teleostei</taxon>
        <taxon>Protacanthopterygii</taxon>
        <taxon>Salmoniformes</taxon>
        <taxon>Salmonidae</taxon>
        <taxon>Salmoninae</taxon>
        <taxon>Hucho</taxon>
    </lineage>
</organism>
<reference evidence="3" key="1">
    <citation type="submission" date="2018-06" db="EMBL/GenBank/DDBJ databases">
        <title>Genome assembly of Danube salmon.</title>
        <authorList>
            <person name="Macqueen D.J."/>
            <person name="Gundappa M.K."/>
        </authorList>
    </citation>
    <scope>NUCLEOTIDE SEQUENCE [LARGE SCALE GENOMIC DNA]</scope>
</reference>
<dbReference type="Ensembl" id="ENSHHUT00000029198.1">
    <property type="protein sequence ID" value="ENSHHUP00000028075.1"/>
    <property type="gene ID" value="ENSHHUG00000017847.1"/>
</dbReference>
<protein>
    <submittedName>
        <fullName evidence="2">Uncharacterized protein</fullName>
    </submittedName>
</protein>
<keyword evidence="3" id="KW-1185">Reference proteome</keyword>
<name>A0A4W5LSN0_9TELE</name>
<evidence type="ECO:0000256" key="1">
    <source>
        <dbReference type="SAM" id="MobiDB-lite"/>
    </source>
</evidence>
<accession>A0A4W5LSN0</accession>
<feature type="compositionally biased region" description="Low complexity" evidence="1">
    <location>
        <begin position="244"/>
        <end position="267"/>
    </location>
</feature>
<reference evidence="2" key="2">
    <citation type="submission" date="2025-08" db="UniProtKB">
        <authorList>
            <consortium name="Ensembl"/>
        </authorList>
    </citation>
    <scope>IDENTIFICATION</scope>
</reference>
<sequence>GSFAHPSPVWLLRPPVPRLAPSPTRPPLTSLSKEDVLVHHHNSLLQQLWSLLQQLWSLLQQLWSLLQQLWSLLQQLWSLLQQLWVCTRSVKADTGPDDTGSLNLTSALSLLPQAWSPYRQTESVGDLDGCVEDKSRSLYSHEEYISLVLNSGSGLRHDYVSQSIQEDPRMMAFFDTLVRREIEGWSSDSDSDLSEGAILQLHARGRRSTRAVRDAGSGAGVLVEVGAASPVHPAAAATGDSEHSSSSLLAAPEASGAESPEGVEPLL</sequence>
<feature type="region of interest" description="Disordered" evidence="1">
    <location>
        <begin position="233"/>
        <end position="267"/>
    </location>
</feature>
<proteinExistence type="predicted"/>
<dbReference type="AlphaFoldDB" id="A0A4W5LSN0"/>
<evidence type="ECO:0000313" key="3">
    <source>
        <dbReference type="Proteomes" id="UP000314982"/>
    </source>
</evidence>
<dbReference type="STRING" id="62062.ENSHHUP00000028075"/>
<evidence type="ECO:0000313" key="2">
    <source>
        <dbReference type="Ensembl" id="ENSHHUP00000028075.1"/>
    </source>
</evidence>